<dbReference type="RefSeq" id="WP_089355255.1">
    <property type="nucleotide sequence ID" value="NZ_FZPD01000001.1"/>
</dbReference>
<evidence type="ECO:0000313" key="5">
    <source>
        <dbReference type="Proteomes" id="UP000198393"/>
    </source>
</evidence>
<evidence type="ECO:0000259" key="3">
    <source>
        <dbReference type="Pfam" id="PF17900"/>
    </source>
</evidence>
<dbReference type="Proteomes" id="UP000198393">
    <property type="component" value="Unassembled WGS sequence"/>
</dbReference>
<keyword evidence="5" id="KW-1185">Reference proteome</keyword>
<dbReference type="GO" id="GO:0043171">
    <property type="term" value="P:peptide catabolic process"/>
    <property type="evidence" value="ECO:0007669"/>
    <property type="project" value="TreeGrafter"/>
</dbReference>
<dbReference type="Gene3D" id="1.10.390.10">
    <property type="entry name" value="Neutral Protease Domain 2"/>
    <property type="match status" value="1"/>
</dbReference>
<name>A0A239F534_EKHLU</name>
<dbReference type="EMBL" id="FZPD01000001">
    <property type="protein sequence ID" value="SNS51851.1"/>
    <property type="molecule type" value="Genomic_DNA"/>
</dbReference>
<evidence type="ECO:0000256" key="1">
    <source>
        <dbReference type="SAM" id="SignalP"/>
    </source>
</evidence>
<dbReference type="InterPro" id="IPR045357">
    <property type="entry name" value="Aminopeptidase_N-like_N"/>
</dbReference>
<dbReference type="GO" id="GO:0005615">
    <property type="term" value="C:extracellular space"/>
    <property type="evidence" value="ECO:0007669"/>
    <property type="project" value="TreeGrafter"/>
</dbReference>
<feature type="signal peptide" evidence="1">
    <location>
        <begin position="1"/>
        <end position="18"/>
    </location>
</feature>
<dbReference type="OrthoDB" id="100605at2"/>
<gene>
    <name evidence="4" type="ORF">SAMN05421640_0490</name>
</gene>
<dbReference type="InterPro" id="IPR042097">
    <property type="entry name" value="Aminopeptidase_N-like_N_sf"/>
</dbReference>
<dbReference type="GO" id="GO:0042277">
    <property type="term" value="F:peptide binding"/>
    <property type="evidence" value="ECO:0007669"/>
    <property type="project" value="TreeGrafter"/>
</dbReference>
<dbReference type="Pfam" id="PF17900">
    <property type="entry name" value="Peptidase_M1_N"/>
    <property type="match status" value="1"/>
</dbReference>
<feature type="domain" description="Peptidase M1 membrane alanine aminopeptidase" evidence="2">
    <location>
        <begin position="267"/>
        <end position="472"/>
    </location>
</feature>
<feature type="domain" description="Aminopeptidase N-like N-terminal" evidence="3">
    <location>
        <begin position="49"/>
        <end position="223"/>
    </location>
</feature>
<evidence type="ECO:0000313" key="4">
    <source>
        <dbReference type="EMBL" id="SNS51851.1"/>
    </source>
</evidence>
<proteinExistence type="predicted"/>
<dbReference type="GO" id="GO:0016020">
    <property type="term" value="C:membrane"/>
    <property type="evidence" value="ECO:0007669"/>
    <property type="project" value="TreeGrafter"/>
</dbReference>
<protein>
    <submittedName>
        <fullName evidence="4">Peptidase family M1</fullName>
    </submittedName>
</protein>
<reference evidence="4 5" key="1">
    <citation type="submission" date="2017-06" db="EMBL/GenBank/DDBJ databases">
        <authorList>
            <person name="Kim H.J."/>
            <person name="Triplett B.A."/>
        </authorList>
    </citation>
    <scope>NUCLEOTIDE SEQUENCE [LARGE SCALE GENOMIC DNA]</scope>
    <source>
        <strain evidence="4 5">DSM 19307</strain>
    </source>
</reference>
<organism evidence="4 5">
    <name type="scientific">Ekhidna lutea</name>
    <dbReference type="NCBI Taxonomy" id="447679"/>
    <lineage>
        <taxon>Bacteria</taxon>
        <taxon>Pseudomonadati</taxon>
        <taxon>Bacteroidota</taxon>
        <taxon>Cytophagia</taxon>
        <taxon>Cytophagales</taxon>
        <taxon>Reichenbachiellaceae</taxon>
        <taxon>Ekhidna</taxon>
    </lineage>
</organism>
<dbReference type="SUPFAM" id="SSF63737">
    <property type="entry name" value="Leukotriene A4 hydrolase N-terminal domain"/>
    <property type="match status" value="1"/>
</dbReference>
<dbReference type="GO" id="GO:0005737">
    <property type="term" value="C:cytoplasm"/>
    <property type="evidence" value="ECO:0007669"/>
    <property type="project" value="TreeGrafter"/>
</dbReference>
<dbReference type="AlphaFoldDB" id="A0A239F534"/>
<dbReference type="InterPro" id="IPR050344">
    <property type="entry name" value="Peptidase_M1_aminopeptidases"/>
</dbReference>
<dbReference type="Pfam" id="PF01433">
    <property type="entry name" value="Peptidase_M1"/>
    <property type="match status" value="1"/>
</dbReference>
<dbReference type="GO" id="GO:0070006">
    <property type="term" value="F:metalloaminopeptidase activity"/>
    <property type="evidence" value="ECO:0007669"/>
    <property type="project" value="TreeGrafter"/>
</dbReference>
<keyword evidence="1" id="KW-0732">Signal</keyword>
<dbReference type="InterPro" id="IPR027268">
    <property type="entry name" value="Peptidase_M4/M1_CTD_sf"/>
</dbReference>
<sequence>MKKSLSILIILVCIQASAQTGLFDKQESYTRQDSLRGSITPERVWWDLKYYDLFVAVDPEKKFISGTNKVTYAVLEEADLMQIDLQEPMQITKVTQGEKELEITHEGNAHFIKLPVQTKGTTGSVTIHFEGNPREAIRAPWDGGYSWKKDENGNHFIATSNQGIGASLWWPCKDHMYDEPDNGMTLSIQAPEELTAVGNGRLEKIKKNKDGTRTFIWKVVNPINNYGVNVNIGDYVNISSKYKGEKGNLDVDFWVLSYNKEKAKDHFEDAYRTLEAFEHWFGPYPFYEDSYKLVEVPYLGMEHQSSVTYGNQYLKGYLGQDISGTGWGLKWDYIIIHETGHEWFANNITYKDMADMWVHEGFTTYSESLFVEYFYGKEAASEYTRGLRLGINNRETIIGDYDVNSEGSKDMYPKGNNLLHTVRQLVNDDEKWRSVLRGLNKDFYHQMVSSQEVESYISEKSGVDLSDVFDQYLRDARVPVLEYAIRENQMIYRWTNCIESFDMPVKVLIGEEEVWLKPTTSHQVMEVESKELDVDNNFYIYANRIM</sequence>
<dbReference type="Gene3D" id="2.60.40.1730">
    <property type="entry name" value="tricorn interacting facor f3 domain"/>
    <property type="match status" value="1"/>
</dbReference>
<dbReference type="GO" id="GO:0008270">
    <property type="term" value="F:zinc ion binding"/>
    <property type="evidence" value="ECO:0007669"/>
    <property type="project" value="InterPro"/>
</dbReference>
<evidence type="ECO:0000259" key="2">
    <source>
        <dbReference type="Pfam" id="PF01433"/>
    </source>
</evidence>
<dbReference type="SUPFAM" id="SSF55486">
    <property type="entry name" value="Metalloproteases ('zincins'), catalytic domain"/>
    <property type="match status" value="1"/>
</dbReference>
<accession>A0A239F534</accession>
<feature type="chain" id="PRO_5013189932" evidence="1">
    <location>
        <begin position="19"/>
        <end position="546"/>
    </location>
</feature>
<dbReference type="PANTHER" id="PTHR11533">
    <property type="entry name" value="PROTEASE M1 ZINC METALLOPROTEASE"/>
    <property type="match status" value="1"/>
</dbReference>
<dbReference type="InterPro" id="IPR014782">
    <property type="entry name" value="Peptidase_M1_dom"/>
</dbReference>
<dbReference type="PANTHER" id="PTHR11533:SF174">
    <property type="entry name" value="PUROMYCIN-SENSITIVE AMINOPEPTIDASE-RELATED"/>
    <property type="match status" value="1"/>
</dbReference>
<dbReference type="CDD" id="cd09603">
    <property type="entry name" value="M1_APN_like"/>
    <property type="match status" value="1"/>
</dbReference>